<sequence length="564" mass="61689">EQLAEIGWVPVADLGQLDVDMDLDMPANATIDINAIVTEGADGPQLGASFAFPAGLLTAERVQEFADLWVEALTALATHARRPDAGGFTPSDMPLVRVGQHDIQVWEQTYPALTEVWPLSPLQSGLLFHALMTQSTVDVYTMQAVVDLGGTVDAARLRAAAQGIIDRYPNLRTAFVTDSDGQAVQVVLDRVEAPWREVDLTELPAEQRNAELKRQVAVERATHFDMATPPLMRFTLFRSDAEQWHLVITTHHILLDGWSMPLLMRDMLVLYAVRGDQTALPRVASYRNFLGWLAGRDRDASLRAWATALDGVTEPTQLAPQARGTEDYEIGTLTTEIDADRTRRITKHAAELGVTVNTLVQASWGILLGRLTGRGDVVFGATVSGRPAELPGVESMVGLFINTLPVRLRIDDRQSIGELLERLQREQADLLEHHYVGLTEIQRVAGTGSLFDTLMVFESYPMDKEAIAAASSIDGMSVNGVGVNDATHYPMTLLVMAESSIELTLRYLGSRFTADEVQILAQRLVRVLEALLGDPDVLVGDIDILDADERARLLVESGVAATSA</sequence>
<dbReference type="Pfam" id="PF00668">
    <property type="entry name" value="Condensation"/>
    <property type="match status" value="1"/>
</dbReference>
<dbReference type="EMBL" id="JADLQX010000131">
    <property type="protein sequence ID" value="MBF6303065.1"/>
    <property type="molecule type" value="Genomic_DNA"/>
</dbReference>
<evidence type="ECO:0000259" key="1">
    <source>
        <dbReference type="Pfam" id="PF00668"/>
    </source>
</evidence>
<protein>
    <submittedName>
        <fullName evidence="2">Non-ribosomal peptide synthetase</fullName>
    </submittedName>
</protein>
<gene>
    <name evidence="2" type="ORF">IU459_37030</name>
</gene>
<evidence type="ECO:0000313" key="2">
    <source>
        <dbReference type="EMBL" id="MBF6303065.1"/>
    </source>
</evidence>
<reference evidence="2 3" key="1">
    <citation type="submission" date="2020-10" db="EMBL/GenBank/DDBJ databases">
        <title>Identification of Nocardia species via Next-generation sequencing and recognition of intraspecies genetic diversity.</title>
        <authorList>
            <person name="Li P."/>
            <person name="Li P."/>
            <person name="Lu B."/>
        </authorList>
    </citation>
    <scope>NUCLEOTIDE SEQUENCE [LARGE SCALE GENOMIC DNA]</scope>
    <source>
        <strain evidence="2 3">BJ06-0157</strain>
    </source>
</reference>
<dbReference type="Proteomes" id="UP000702209">
    <property type="component" value="Unassembled WGS sequence"/>
</dbReference>
<feature type="non-terminal residue" evidence="2">
    <location>
        <position position="1"/>
    </location>
</feature>
<accession>A0ABS0D3Q9</accession>
<dbReference type="CDD" id="cd19543">
    <property type="entry name" value="DCL_NRPS"/>
    <property type="match status" value="1"/>
</dbReference>
<comment type="caution">
    <text evidence="2">The sequence shown here is derived from an EMBL/GenBank/DDBJ whole genome shotgun (WGS) entry which is preliminary data.</text>
</comment>
<dbReference type="PANTHER" id="PTHR45398:SF1">
    <property type="entry name" value="ENZYME, PUTATIVE (JCVI)-RELATED"/>
    <property type="match status" value="1"/>
</dbReference>
<dbReference type="RefSeq" id="WP_228839047.1">
    <property type="nucleotide sequence ID" value="NZ_JADLQX010000131.1"/>
</dbReference>
<evidence type="ECO:0000313" key="3">
    <source>
        <dbReference type="Proteomes" id="UP000702209"/>
    </source>
</evidence>
<keyword evidence="3" id="KW-1185">Reference proteome</keyword>
<name>A0ABS0D3Q9_9NOCA</name>
<dbReference type="PANTHER" id="PTHR45398">
    <property type="match status" value="1"/>
</dbReference>
<dbReference type="Gene3D" id="3.30.559.10">
    <property type="entry name" value="Chloramphenicol acetyltransferase-like domain"/>
    <property type="match status" value="1"/>
</dbReference>
<dbReference type="Gene3D" id="3.30.559.30">
    <property type="entry name" value="Nonribosomal peptide synthetase, condensation domain"/>
    <property type="match status" value="2"/>
</dbReference>
<feature type="domain" description="Condensation" evidence="1">
    <location>
        <begin position="116"/>
        <end position="554"/>
    </location>
</feature>
<proteinExistence type="predicted"/>
<organism evidence="2 3">
    <name type="scientific">Nocardia amamiensis</name>
    <dbReference type="NCBI Taxonomy" id="404578"/>
    <lineage>
        <taxon>Bacteria</taxon>
        <taxon>Bacillati</taxon>
        <taxon>Actinomycetota</taxon>
        <taxon>Actinomycetes</taxon>
        <taxon>Mycobacteriales</taxon>
        <taxon>Nocardiaceae</taxon>
        <taxon>Nocardia</taxon>
    </lineage>
</organism>
<dbReference type="InterPro" id="IPR001242">
    <property type="entry name" value="Condensation_dom"/>
</dbReference>
<feature type="non-terminal residue" evidence="2">
    <location>
        <position position="564"/>
    </location>
</feature>
<dbReference type="SUPFAM" id="SSF52777">
    <property type="entry name" value="CoA-dependent acyltransferases"/>
    <property type="match status" value="2"/>
</dbReference>
<dbReference type="InterPro" id="IPR023213">
    <property type="entry name" value="CAT-like_dom_sf"/>
</dbReference>